<proteinExistence type="inferred from homology"/>
<reference evidence="7 8" key="1">
    <citation type="journal article" date="2011" name="PLoS Genet.">
        <title>Genomic analysis of the necrotrophic fungal pathogens Sclerotinia sclerotiorum and Botrytis cinerea.</title>
        <authorList>
            <person name="Amselem J."/>
            <person name="Cuomo C.A."/>
            <person name="van Kan J.A."/>
            <person name="Viaud M."/>
            <person name="Benito E.P."/>
            <person name="Couloux A."/>
            <person name="Coutinho P.M."/>
            <person name="de Vries R.P."/>
            <person name="Dyer P.S."/>
            <person name="Fillinger S."/>
            <person name="Fournier E."/>
            <person name="Gout L."/>
            <person name="Hahn M."/>
            <person name="Kohn L."/>
            <person name="Lapalu N."/>
            <person name="Plummer K.M."/>
            <person name="Pradier J.M."/>
            <person name="Quevillon E."/>
            <person name="Sharon A."/>
            <person name="Simon A."/>
            <person name="ten Have A."/>
            <person name="Tudzynski B."/>
            <person name="Tudzynski P."/>
            <person name="Wincker P."/>
            <person name="Andrew M."/>
            <person name="Anthouard V."/>
            <person name="Beever R.E."/>
            <person name="Beffa R."/>
            <person name="Benoit I."/>
            <person name="Bouzid O."/>
            <person name="Brault B."/>
            <person name="Chen Z."/>
            <person name="Choquer M."/>
            <person name="Collemare J."/>
            <person name="Cotton P."/>
            <person name="Danchin E.G."/>
            <person name="Da Silva C."/>
            <person name="Gautier A."/>
            <person name="Giraud C."/>
            <person name="Giraud T."/>
            <person name="Gonzalez C."/>
            <person name="Grossetete S."/>
            <person name="Guldener U."/>
            <person name="Henrissat B."/>
            <person name="Howlett B.J."/>
            <person name="Kodira C."/>
            <person name="Kretschmer M."/>
            <person name="Lappartient A."/>
            <person name="Leroch M."/>
            <person name="Levis C."/>
            <person name="Mauceli E."/>
            <person name="Neuveglise C."/>
            <person name="Oeser B."/>
            <person name="Pearson M."/>
            <person name="Poulain J."/>
            <person name="Poussereau N."/>
            <person name="Quesneville H."/>
            <person name="Rascle C."/>
            <person name="Schumacher J."/>
            <person name="Segurens B."/>
            <person name="Sexton A."/>
            <person name="Silva E."/>
            <person name="Sirven C."/>
            <person name="Soanes D.M."/>
            <person name="Talbot N.J."/>
            <person name="Templeton M."/>
            <person name="Yandava C."/>
            <person name="Yarden O."/>
            <person name="Zeng Q."/>
            <person name="Rollins J.A."/>
            <person name="Lebrun M.H."/>
            <person name="Dickman M."/>
        </authorList>
    </citation>
    <scope>NUCLEOTIDE SEQUENCE [LARGE SCALE GENOMIC DNA]</scope>
    <source>
        <strain evidence="7 8">B05.10</strain>
    </source>
</reference>
<dbReference type="EMBL" id="CP009808">
    <property type="protein sequence ID" value="ATZ49564.1"/>
    <property type="molecule type" value="Genomic_DNA"/>
</dbReference>
<keyword evidence="6" id="KW-0560">Oxidoreductase</keyword>
<keyword evidence="6" id="KW-0503">Monooxygenase</keyword>
<organism evidence="7 8">
    <name type="scientific">Botryotinia fuckeliana (strain B05.10)</name>
    <name type="common">Noble rot fungus</name>
    <name type="synonym">Botrytis cinerea</name>
    <dbReference type="NCBI Taxonomy" id="332648"/>
    <lineage>
        <taxon>Eukaryota</taxon>
        <taxon>Fungi</taxon>
        <taxon>Dikarya</taxon>
        <taxon>Ascomycota</taxon>
        <taxon>Pezizomycotina</taxon>
        <taxon>Leotiomycetes</taxon>
        <taxon>Helotiales</taxon>
        <taxon>Sclerotiniaceae</taxon>
        <taxon>Botrytis</taxon>
    </lineage>
</organism>
<reference evidence="7 8" key="2">
    <citation type="journal article" date="2012" name="Eukaryot. Cell">
        <title>Genome update of Botrytis cinerea strains B05.10 and T4.</title>
        <authorList>
            <person name="Staats M."/>
            <person name="van Kan J.A."/>
        </authorList>
    </citation>
    <scope>NUCLEOTIDE SEQUENCE [LARGE SCALE GENOMIC DNA]</scope>
    <source>
        <strain evidence="7 8">B05.10</strain>
    </source>
</reference>
<feature type="binding site" description="axial binding residue" evidence="5">
    <location>
        <position position="192"/>
    </location>
    <ligand>
        <name>heme</name>
        <dbReference type="ChEBI" id="CHEBI:30413"/>
    </ligand>
    <ligandPart>
        <name>Fe</name>
        <dbReference type="ChEBI" id="CHEBI:18248"/>
    </ligandPart>
</feature>
<dbReference type="RefSeq" id="XP_024548539.1">
    <property type="nucleotide sequence ID" value="XM_024692758.1"/>
</dbReference>
<dbReference type="InterPro" id="IPR002401">
    <property type="entry name" value="Cyt_P450_E_grp-I"/>
</dbReference>
<comment type="similarity">
    <text evidence="6">Belongs to the cytochrome P450 family.</text>
</comment>
<dbReference type="VEuPathDB" id="FungiDB:Bcin04g06970"/>
<evidence type="ECO:0000313" key="7">
    <source>
        <dbReference type="EMBL" id="ATZ49564.1"/>
    </source>
</evidence>
<keyword evidence="2 5" id="KW-0479">Metal-binding</keyword>
<dbReference type="InterPro" id="IPR001128">
    <property type="entry name" value="Cyt_P450"/>
</dbReference>
<dbReference type="OrthoDB" id="3945418at2759"/>
<keyword evidence="4" id="KW-0843">Virulence</keyword>
<keyword evidence="5 6" id="KW-0349">Heme</keyword>
<evidence type="ECO:0000256" key="2">
    <source>
        <dbReference type="ARBA" id="ARBA00022723"/>
    </source>
</evidence>
<dbReference type="PROSITE" id="PS00086">
    <property type="entry name" value="CYTOCHROME_P450"/>
    <property type="match status" value="1"/>
</dbReference>
<dbReference type="AlphaFoldDB" id="A0A384JGR5"/>
<evidence type="ECO:0000256" key="3">
    <source>
        <dbReference type="ARBA" id="ARBA00023004"/>
    </source>
</evidence>
<dbReference type="Gene3D" id="1.10.630.10">
    <property type="entry name" value="Cytochrome P450"/>
    <property type="match status" value="1"/>
</dbReference>
<dbReference type="Pfam" id="PF00067">
    <property type="entry name" value="p450"/>
    <property type="match status" value="1"/>
</dbReference>
<keyword evidence="3 5" id="KW-0408">Iron</keyword>
<evidence type="ECO:0000256" key="6">
    <source>
        <dbReference type="RuleBase" id="RU000461"/>
    </source>
</evidence>
<evidence type="ECO:0000256" key="5">
    <source>
        <dbReference type="PIRSR" id="PIRSR602401-1"/>
    </source>
</evidence>
<dbReference type="InterPro" id="IPR017972">
    <property type="entry name" value="Cyt_P450_CS"/>
</dbReference>
<comment type="cofactor">
    <cofactor evidence="1 5">
        <name>heme</name>
        <dbReference type="ChEBI" id="CHEBI:30413"/>
    </cofactor>
</comment>
<dbReference type="PRINTS" id="PR00385">
    <property type="entry name" value="P450"/>
</dbReference>
<protein>
    <submittedName>
        <fullName evidence="7">Uncharacterized protein</fullName>
    </submittedName>
</protein>
<gene>
    <name evidence="7" type="ORF">BCIN_04g06970</name>
</gene>
<dbReference type="PANTHER" id="PTHR24305">
    <property type="entry name" value="CYTOCHROME P450"/>
    <property type="match status" value="1"/>
</dbReference>
<dbReference type="PRINTS" id="PR00463">
    <property type="entry name" value="EP450I"/>
</dbReference>
<dbReference type="GeneID" id="5425829"/>
<dbReference type="GO" id="GO:0016705">
    <property type="term" value="F:oxidoreductase activity, acting on paired donors, with incorporation or reduction of molecular oxygen"/>
    <property type="evidence" value="ECO:0007669"/>
    <property type="project" value="InterPro"/>
</dbReference>
<dbReference type="GO" id="GO:0004497">
    <property type="term" value="F:monooxygenase activity"/>
    <property type="evidence" value="ECO:0007669"/>
    <property type="project" value="UniProtKB-KW"/>
</dbReference>
<accession>A0A384JGR5</accession>
<dbReference type="OMA" id="VRIHADY"/>
<sequence>MTLREAKASFDEAHANGKKFERVALFDSLSSLFKKQTHSESIDIITAGSDTTATTLGYLINSVLANPDILRKLRAELDAGLPDKKANWPLLELERFEYQTACIKETLRCGLPLQERLPQIVPYPQQGALPFVVDGKVITPGSIVGMSATTMHHSESIWGPDSQVFKPERWLGPDSKQLEKFLVTFGKGARQCIGINLVYAELRIVASKLFRCLDMSLDSSMTKSDMNQLDCFTTSFEGIGVRVFIRGERS</sequence>
<dbReference type="InterPro" id="IPR050121">
    <property type="entry name" value="Cytochrome_P450_monoxygenase"/>
</dbReference>
<dbReference type="InterPro" id="IPR036396">
    <property type="entry name" value="Cyt_P450_sf"/>
</dbReference>
<dbReference type="KEGG" id="bfu:BCIN_04g06970"/>
<keyword evidence="8" id="KW-1185">Reference proteome</keyword>
<dbReference type="Proteomes" id="UP000001798">
    <property type="component" value="Chromosome 4"/>
</dbReference>
<evidence type="ECO:0000256" key="4">
    <source>
        <dbReference type="ARBA" id="ARBA00023026"/>
    </source>
</evidence>
<evidence type="ECO:0000313" key="8">
    <source>
        <dbReference type="Proteomes" id="UP000001798"/>
    </source>
</evidence>
<dbReference type="GO" id="GO:0020037">
    <property type="term" value="F:heme binding"/>
    <property type="evidence" value="ECO:0007669"/>
    <property type="project" value="InterPro"/>
</dbReference>
<dbReference type="SUPFAM" id="SSF48264">
    <property type="entry name" value="Cytochrome P450"/>
    <property type="match status" value="1"/>
</dbReference>
<dbReference type="PANTHER" id="PTHR24305:SF234">
    <property type="entry name" value="CYTOCHROME P450"/>
    <property type="match status" value="1"/>
</dbReference>
<name>A0A384JGR5_BOTFB</name>
<reference evidence="7 8" key="3">
    <citation type="journal article" date="2017" name="Mol. Plant Pathol.">
        <title>A gapless genome sequence of the fungus Botrytis cinerea.</title>
        <authorList>
            <person name="Van Kan J.A."/>
            <person name="Stassen J.H."/>
            <person name="Mosbach A."/>
            <person name="Van Der Lee T.A."/>
            <person name="Faino L."/>
            <person name="Farmer A.D."/>
            <person name="Papasotiriou D.G."/>
            <person name="Zhou S."/>
            <person name="Seidl M.F."/>
            <person name="Cottam E."/>
            <person name="Edel D."/>
            <person name="Hahn M."/>
            <person name="Schwartz D.C."/>
            <person name="Dietrich R.A."/>
            <person name="Widdison S."/>
            <person name="Scalliet G."/>
        </authorList>
    </citation>
    <scope>NUCLEOTIDE SEQUENCE [LARGE SCALE GENOMIC DNA]</scope>
    <source>
        <strain evidence="7 8">B05.10</strain>
    </source>
</reference>
<evidence type="ECO:0000256" key="1">
    <source>
        <dbReference type="ARBA" id="ARBA00001971"/>
    </source>
</evidence>
<dbReference type="GO" id="GO:0005506">
    <property type="term" value="F:iron ion binding"/>
    <property type="evidence" value="ECO:0007669"/>
    <property type="project" value="InterPro"/>
</dbReference>